<name>A0A0V1I5B0_9BILA</name>
<organism evidence="1 2">
    <name type="scientific">Trichinella zimbabwensis</name>
    <dbReference type="NCBI Taxonomy" id="268475"/>
    <lineage>
        <taxon>Eukaryota</taxon>
        <taxon>Metazoa</taxon>
        <taxon>Ecdysozoa</taxon>
        <taxon>Nematoda</taxon>
        <taxon>Enoplea</taxon>
        <taxon>Dorylaimia</taxon>
        <taxon>Trichinellida</taxon>
        <taxon>Trichinellidae</taxon>
        <taxon>Trichinella</taxon>
    </lineage>
</organism>
<sequence>MNPGTMPTGDHTSDPLLRTLPASDQHILNVKLSQLPRYKDALSVQKDKLAQCEQQACSSATQRIEQSIETGQDTFGAYTAYSDCMNPCLAQRVRVQESSESSEE</sequence>
<dbReference type="EMBL" id="JYDP01000004">
    <property type="protein sequence ID" value="KRZ18028.1"/>
    <property type="molecule type" value="Genomic_DNA"/>
</dbReference>
<keyword evidence="2" id="KW-1185">Reference proteome</keyword>
<dbReference type="Proteomes" id="UP000055024">
    <property type="component" value="Unassembled WGS sequence"/>
</dbReference>
<dbReference type="OrthoDB" id="5916923at2759"/>
<proteinExistence type="predicted"/>
<evidence type="ECO:0000313" key="2">
    <source>
        <dbReference type="Proteomes" id="UP000055024"/>
    </source>
</evidence>
<accession>A0A0V1I5B0</accession>
<comment type="caution">
    <text evidence="1">The sequence shown here is derived from an EMBL/GenBank/DDBJ whole genome shotgun (WGS) entry which is preliminary data.</text>
</comment>
<protein>
    <submittedName>
        <fullName evidence="1">Uncharacterized protein</fullName>
    </submittedName>
</protein>
<evidence type="ECO:0000313" key="1">
    <source>
        <dbReference type="EMBL" id="KRZ18028.1"/>
    </source>
</evidence>
<reference evidence="1 2" key="1">
    <citation type="submission" date="2015-01" db="EMBL/GenBank/DDBJ databases">
        <title>Evolution of Trichinella species and genotypes.</title>
        <authorList>
            <person name="Korhonen P.K."/>
            <person name="Edoardo P."/>
            <person name="Giuseppe L.R."/>
            <person name="Gasser R.B."/>
        </authorList>
    </citation>
    <scope>NUCLEOTIDE SEQUENCE [LARGE SCALE GENOMIC DNA]</scope>
    <source>
        <strain evidence="1">ISS1029</strain>
    </source>
</reference>
<gene>
    <name evidence="1" type="ORF">T11_13817</name>
</gene>
<dbReference type="AlphaFoldDB" id="A0A0V1I5B0"/>